<gene>
    <name evidence="3" type="ORF">L3Y34_012769</name>
</gene>
<dbReference type="AlphaFoldDB" id="A0AAE8ZS74"/>
<evidence type="ECO:0000256" key="2">
    <source>
        <dbReference type="SAM" id="SignalP"/>
    </source>
</evidence>
<accession>A0AAE8ZS74</accession>
<keyword evidence="2" id="KW-0732">Signal</keyword>
<sequence length="118" mass="13354">MIFFLLFLCFRIILAVDVEPTEIPVVFDLHLNISIQLNETEFSLFKLKGETVSSPQEAAINTARAVTWFSDKTVIIVAICVFLFVIILSNEFDLILTAVDWKLGRCFRKSKPSPGETV</sequence>
<feature type="transmembrane region" description="Helical" evidence="1">
    <location>
        <begin position="74"/>
        <end position="99"/>
    </location>
</feature>
<evidence type="ECO:0000313" key="4">
    <source>
        <dbReference type="Proteomes" id="UP000827892"/>
    </source>
</evidence>
<protein>
    <submittedName>
        <fullName evidence="3">Uncharacterized protein</fullName>
    </submittedName>
</protein>
<dbReference type="EMBL" id="CP090896">
    <property type="protein sequence ID" value="ULT83734.1"/>
    <property type="molecule type" value="Genomic_DNA"/>
</dbReference>
<reference evidence="3 4" key="1">
    <citation type="submission" date="2022-05" db="EMBL/GenBank/DDBJ databases">
        <title>Chromosome-level reference genomes for two strains of Caenorhabditis briggsae: an improved platform for comparative genomics.</title>
        <authorList>
            <person name="Stevens L."/>
            <person name="Andersen E.C."/>
        </authorList>
    </citation>
    <scope>NUCLEOTIDE SEQUENCE [LARGE SCALE GENOMIC DNA]</scope>
    <source>
        <strain evidence="3">QX1410_ONT</strain>
        <tissue evidence="3">Whole-organism</tissue>
    </source>
</reference>
<proteinExistence type="predicted"/>
<name>A0AAE8ZS74_CAEBR</name>
<organism evidence="3 4">
    <name type="scientific">Caenorhabditis briggsae</name>
    <dbReference type="NCBI Taxonomy" id="6238"/>
    <lineage>
        <taxon>Eukaryota</taxon>
        <taxon>Metazoa</taxon>
        <taxon>Ecdysozoa</taxon>
        <taxon>Nematoda</taxon>
        <taxon>Chromadorea</taxon>
        <taxon>Rhabditida</taxon>
        <taxon>Rhabditina</taxon>
        <taxon>Rhabditomorpha</taxon>
        <taxon>Rhabditoidea</taxon>
        <taxon>Rhabditidae</taxon>
        <taxon>Peloderinae</taxon>
        <taxon>Caenorhabditis</taxon>
    </lineage>
</organism>
<keyword evidence="1" id="KW-0812">Transmembrane</keyword>
<keyword evidence="1" id="KW-1133">Transmembrane helix</keyword>
<feature type="chain" id="PRO_5041994871" evidence="2">
    <location>
        <begin position="16"/>
        <end position="118"/>
    </location>
</feature>
<feature type="signal peptide" evidence="2">
    <location>
        <begin position="1"/>
        <end position="15"/>
    </location>
</feature>
<dbReference type="Proteomes" id="UP000827892">
    <property type="component" value="Chromosome X"/>
</dbReference>
<evidence type="ECO:0000313" key="3">
    <source>
        <dbReference type="EMBL" id="ULT83734.1"/>
    </source>
</evidence>
<keyword evidence="1" id="KW-0472">Membrane</keyword>
<evidence type="ECO:0000256" key="1">
    <source>
        <dbReference type="SAM" id="Phobius"/>
    </source>
</evidence>